<evidence type="ECO:0000259" key="3">
    <source>
        <dbReference type="PROSITE" id="PS51192"/>
    </source>
</evidence>
<organism evidence="5 6">
    <name type="scientific">Bartonella vinsonii</name>
    <name type="common">Rochalimaea vinsonii</name>
    <dbReference type="NCBI Taxonomy" id="33047"/>
    <lineage>
        <taxon>Bacteria</taxon>
        <taxon>Pseudomonadati</taxon>
        <taxon>Pseudomonadota</taxon>
        <taxon>Alphaproteobacteria</taxon>
        <taxon>Hyphomicrobiales</taxon>
        <taxon>Bartonellaceae</taxon>
        <taxon>Bartonella</taxon>
    </lineage>
</organism>
<dbReference type="PRINTS" id="PR00507">
    <property type="entry name" value="N12N6MTFRASE"/>
</dbReference>
<dbReference type="InterPro" id="IPR001650">
    <property type="entry name" value="Helicase_C-like"/>
</dbReference>
<dbReference type="SUPFAM" id="SSF53335">
    <property type="entry name" value="S-adenosyl-L-methionine-dependent methyltransferases"/>
    <property type="match status" value="1"/>
</dbReference>
<accession>A0A3S4YWG8</accession>
<evidence type="ECO:0000256" key="1">
    <source>
        <dbReference type="ARBA" id="ARBA00006594"/>
    </source>
</evidence>
<dbReference type="InterPro" id="IPR039442">
    <property type="entry name" value="Mrr-like_dom"/>
</dbReference>
<dbReference type="GO" id="GO:0008170">
    <property type="term" value="F:N-methyltransferase activity"/>
    <property type="evidence" value="ECO:0007669"/>
    <property type="project" value="InterPro"/>
</dbReference>
<dbReference type="SUPFAM" id="SSF52540">
    <property type="entry name" value="P-loop containing nucleoside triphosphate hydrolases"/>
    <property type="match status" value="1"/>
</dbReference>
<dbReference type="RefSeq" id="WP_126603986.1">
    <property type="nucleotide sequence ID" value="NZ_LR134529.1"/>
</dbReference>
<dbReference type="CDD" id="cd22333">
    <property type="entry name" value="LlaBIII_nuclease-like"/>
    <property type="match status" value="1"/>
</dbReference>
<dbReference type="Pfam" id="PF00271">
    <property type="entry name" value="Helicase_C"/>
    <property type="match status" value="1"/>
</dbReference>
<dbReference type="InterPro" id="IPR011335">
    <property type="entry name" value="Restrct_endonuc-II-like"/>
</dbReference>
<dbReference type="PANTHER" id="PTHR47396:SF1">
    <property type="entry name" value="ATP-DEPENDENT HELICASE IRC3-RELATED"/>
    <property type="match status" value="1"/>
</dbReference>
<dbReference type="Gene3D" id="3.40.1350.10">
    <property type="match status" value="1"/>
</dbReference>
<dbReference type="Pfam" id="PF18135">
    <property type="entry name" value="Type_ISP_C"/>
    <property type="match status" value="1"/>
</dbReference>
<dbReference type="InterPro" id="IPR029063">
    <property type="entry name" value="SAM-dependent_MTases_sf"/>
</dbReference>
<keyword evidence="2" id="KW-0680">Restriction system</keyword>
<dbReference type="Pfam" id="PF22240">
    <property type="entry name" value="ISP_coupler"/>
    <property type="match status" value="1"/>
</dbReference>
<dbReference type="PROSITE" id="PS51194">
    <property type="entry name" value="HELICASE_CTER"/>
    <property type="match status" value="1"/>
</dbReference>
<dbReference type="SMART" id="SM00487">
    <property type="entry name" value="DEXDc"/>
    <property type="match status" value="1"/>
</dbReference>
<dbReference type="Proteomes" id="UP000274201">
    <property type="component" value="Chromosome"/>
</dbReference>
<dbReference type="Gene3D" id="3.40.50.300">
    <property type="entry name" value="P-loop containing nucleotide triphosphate hydrolases"/>
    <property type="match status" value="2"/>
</dbReference>
<dbReference type="Pfam" id="PF02384">
    <property type="entry name" value="N6_Mtase"/>
    <property type="match status" value="1"/>
</dbReference>
<feature type="domain" description="Helicase C-terminal" evidence="4">
    <location>
        <begin position="462"/>
        <end position="656"/>
    </location>
</feature>
<dbReference type="Pfam" id="PF13156">
    <property type="entry name" value="Mrr_cat_2"/>
    <property type="match status" value="1"/>
</dbReference>
<sequence length="1654" mass="188012">MLQTLKSDYKQSSLRSLLQSYRQKAKSPRELGTLFENLVMAYLTQDPLQCQEYEQVQTYCEWAKERGEDGRDIGIDLVAKIRDEGGYVAIQCKCYNASHCIKKEDIDSFIAASGKKIFTRRLLIDSTESDWSDNASHTCEGQEVRIQQINLFDLENSQIDWSRFEGKETVVLKEQTKKKLLDHQKEALEAVCEGLKEADRGKLIMACGTGKTFTSLKIAEQLAGTGKRVLFLVPSLALMSQTIREWTLDTEVPLRSFAVCSDTQVGKRRKNQDDDAGLDTSDLALPATTDAKQLASKANKTSADVMTVIFSTYHSIQVISDAQKKYDLPEFDLIICDEAHRTTGAVLGTDNSESEFVKVHDNSIVKGKKRLYMTATPKIFTDNAKKQANEINAVLASMDDEELYGKNLYTYTFSKAVQNNLLAPYKIIVLGVNEEAVAQSIQHLMTDDNYELILDDKTKIVGCYQALSKIDLKVDLSDDPNPMRRALAFCKDIKTSERIRDTFNSDEIQDELRTLYESYKKTSPLHCRFEHIDGKQSAKKRNQALDWLKEDAGENTCRVLTNVRCLSEGVDVPALDAVMFLHPRKSHVDVIQAVGRIMRRAKGKKRGYIILPVGVPAGISAEQALRHNKRYKVVWQVINALLAHDENFEVILNQMILGQDVSHTLEILALDSMTAVEDKISIHEKSESVGLKIGKPAYEPSKSIGVQGRLPFFKEFRNALITLLTKKFAIADYWENWAGNVAEIAQNHINRLQNMLSDEKSEASHAFESFHLELKNNLNSDIKQEEAVEMLAQHLVTRPVFEVLFDGNEFVQNNTISQAMDKILKELDKTNIEEESKDLREFYDSVKLRASGITTPQARQNLIITLYESFFAKAFKKTTDRLGIVYTPVEVVDFIIHSVDDVLRKEFGKSLGSRGVSILDPFTGTGTFITRLLQSDLIKPEDMEYKFRHDIHANEIVLLAYYIAAINIEATYHGLMKGDYIPFKHIGLTDTFQRVEKQDLMKGLLEENSAYLELQKKLNIEVIFGNPPYSLRQKSENDNAKNTPYPLLDDRIRETYAAQSKATNMQALYDSYIRAIRWASDRISNAGIIGFVSGSGYIEKPAMDGLRKSLAKEFTSIYVLNLRGDIRKNMLSNGKAQEGENIFGNGSMTGIAVTLFIKNPNVSKPCKIYYHDIGNNLTTKEKLTVLDYLSSVDGIAAKSSWKLITPDKHGDWINQRDDSFETFLAMGIKKGHDKKLFETFSLGLVTNRDVWVYNSSRESLVKNMTNMIAFYNNEVERFNNTYLHSEHKTRANAVNNFVNSDAQKISWSRALKQQLVKGKVFEFENNCLVQSLYRPFTRQWLYYNRTFNEMVYQMPRIFPMGKVVDNRVIQITGTGARSGFSALMSKNLPDLNMIDGGSQCFSLYLYEDTILSKNRSNSQSHLFTNSTEEIKTSGLQRRDAITDEGLAHFKAAYPNETITKDDIFYYVYGILHSEDYRARYADNLSKELPRIPCVKSAKDFWMFVTAGRELGNLHVNYETVEPYPVTFKKGNPKLTDIKNPEKFYYVTEMKFAGNSKEKDKTTVFYNNNITITDIPLEAYEYIVNGKPALEWVMGRQCVKTDKKSGIVNDANCYAVETIGNPAYPLELFQRVITVSLETMKIVKNLPKLELRETE</sequence>
<evidence type="ECO:0000313" key="5">
    <source>
        <dbReference type="EMBL" id="VEJ46171.1"/>
    </source>
</evidence>
<dbReference type="InterPro" id="IPR041635">
    <property type="entry name" value="Type_ISP_LLaBIII_C"/>
</dbReference>
<dbReference type="GO" id="GO:0003677">
    <property type="term" value="F:DNA binding"/>
    <property type="evidence" value="ECO:0007669"/>
    <property type="project" value="InterPro"/>
</dbReference>
<dbReference type="GO" id="GO:0032259">
    <property type="term" value="P:methylation"/>
    <property type="evidence" value="ECO:0007669"/>
    <property type="project" value="InterPro"/>
</dbReference>
<dbReference type="GO" id="GO:0005524">
    <property type="term" value="F:ATP binding"/>
    <property type="evidence" value="ECO:0007669"/>
    <property type="project" value="InterPro"/>
</dbReference>
<dbReference type="InterPro" id="IPR011856">
    <property type="entry name" value="tRNA_endonuc-like_dom_sf"/>
</dbReference>
<dbReference type="EMBL" id="LR134529">
    <property type="protein sequence ID" value="VEJ46171.1"/>
    <property type="molecule type" value="Genomic_DNA"/>
</dbReference>
<dbReference type="SMART" id="SM00490">
    <property type="entry name" value="HELICc"/>
    <property type="match status" value="1"/>
</dbReference>
<dbReference type="GO" id="GO:0016787">
    <property type="term" value="F:hydrolase activity"/>
    <property type="evidence" value="ECO:0007669"/>
    <property type="project" value="InterPro"/>
</dbReference>
<dbReference type="InterPro" id="IPR053980">
    <property type="entry name" value="ISP_coupler"/>
</dbReference>
<dbReference type="Pfam" id="PF04851">
    <property type="entry name" value="ResIII"/>
    <property type="match status" value="1"/>
</dbReference>
<dbReference type="GO" id="GO:0009307">
    <property type="term" value="P:DNA restriction-modification system"/>
    <property type="evidence" value="ECO:0007669"/>
    <property type="project" value="UniProtKB-KW"/>
</dbReference>
<dbReference type="PROSITE" id="PS51192">
    <property type="entry name" value="HELICASE_ATP_BIND_1"/>
    <property type="match status" value="1"/>
</dbReference>
<reference evidence="5 6" key="1">
    <citation type="submission" date="2018-12" db="EMBL/GenBank/DDBJ databases">
        <authorList>
            <consortium name="Pathogen Informatics"/>
        </authorList>
    </citation>
    <scope>NUCLEOTIDE SEQUENCE [LARGE SCALE GENOMIC DNA]</scope>
    <source>
        <strain evidence="5 6">NCTC12905</strain>
    </source>
</reference>
<comment type="similarity">
    <text evidence="1">Belongs to the N(4)/N(6)-methyltransferase family.</text>
</comment>
<dbReference type="InterPro" id="IPR003356">
    <property type="entry name" value="DNA_methylase_A-5"/>
</dbReference>
<name>A0A3S4YWG8_BARVI</name>
<dbReference type="PANTHER" id="PTHR47396">
    <property type="entry name" value="TYPE I RESTRICTION ENZYME ECOKI R PROTEIN"/>
    <property type="match status" value="1"/>
</dbReference>
<feature type="domain" description="Helicase ATP-binding" evidence="3">
    <location>
        <begin position="192"/>
        <end position="395"/>
    </location>
</feature>
<dbReference type="Gene3D" id="3.40.50.150">
    <property type="entry name" value="Vaccinia Virus protein VP39"/>
    <property type="match status" value="1"/>
</dbReference>
<gene>
    <name evidence="5" type="ORF">NCTC12905_01867</name>
</gene>
<dbReference type="InterPro" id="IPR050742">
    <property type="entry name" value="Helicase_Restrict-Modif_Enz"/>
</dbReference>
<dbReference type="PROSITE" id="PS00092">
    <property type="entry name" value="N6_MTASE"/>
    <property type="match status" value="1"/>
</dbReference>
<dbReference type="SUPFAM" id="SSF52980">
    <property type="entry name" value="Restriction endonuclease-like"/>
    <property type="match status" value="1"/>
</dbReference>
<dbReference type="InterPro" id="IPR027417">
    <property type="entry name" value="P-loop_NTPase"/>
</dbReference>
<evidence type="ECO:0000259" key="4">
    <source>
        <dbReference type="PROSITE" id="PS51194"/>
    </source>
</evidence>
<dbReference type="InterPro" id="IPR006935">
    <property type="entry name" value="Helicase/UvrB_N"/>
</dbReference>
<dbReference type="InterPro" id="IPR002052">
    <property type="entry name" value="DNA_methylase_N6_adenine_CS"/>
</dbReference>
<dbReference type="REBASE" id="289563">
    <property type="entry name" value="Bvi12905ORF1867P"/>
</dbReference>
<dbReference type="InterPro" id="IPR014001">
    <property type="entry name" value="Helicase_ATP-bd"/>
</dbReference>
<dbReference type="OrthoDB" id="5194627at2"/>
<evidence type="ECO:0000313" key="6">
    <source>
        <dbReference type="Proteomes" id="UP000274201"/>
    </source>
</evidence>
<protein>
    <submittedName>
        <fullName evidence="5">Type I restriction enzyme EcoKI subunit R</fullName>
    </submittedName>
</protein>
<dbReference type="GO" id="GO:0005829">
    <property type="term" value="C:cytosol"/>
    <property type="evidence" value="ECO:0007669"/>
    <property type="project" value="TreeGrafter"/>
</dbReference>
<proteinExistence type="inferred from homology"/>
<evidence type="ECO:0000256" key="2">
    <source>
        <dbReference type="ARBA" id="ARBA00022747"/>
    </source>
</evidence>